<dbReference type="Gene3D" id="3.40.190.150">
    <property type="entry name" value="Bordetella uptake gene, domain 1"/>
    <property type="match status" value="1"/>
</dbReference>
<comment type="similarity">
    <text evidence="1">Belongs to the UPF0065 (bug) family.</text>
</comment>
<gene>
    <name evidence="3" type="ORF">CEY11_10730</name>
</gene>
<dbReference type="InterPro" id="IPR042100">
    <property type="entry name" value="Bug_dom1"/>
</dbReference>
<evidence type="ECO:0000256" key="1">
    <source>
        <dbReference type="ARBA" id="ARBA00006987"/>
    </source>
</evidence>
<dbReference type="RefSeq" id="WP_088603399.1">
    <property type="nucleotide sequence ID" value="NZ_NJIH01000006.1"/>
</dbReference>
<comment type="caution">
    <text evidence="3">The sequence shown here is derived from an EMBL/GenBank/DDBJ whole genome shotgun (WGS) entry which is preliminary data.</text>
</comment>
<proteinExistence type="inferred from homology"/>
<dbReference type="InterPro" id="IPR005064">
    <property type="entry name" value="BUG"/>
</dbReference>
<dbReference type="AlphaFoldDB" id="A0A225MKT9"/>
<organism evidence="3 4">
    <name type="scientific">Candidimonas nitroreducens</name>
    <dbReference type="NCBI Taxonomy" id="683354"/>
    <lineage>
        <taxon>Bacteria</taxon>
        <taxon>Pseudomonadati</taxon>
        <taxon>Pseudomonadota</taxon>
        <taxon>Betaproteobacteria</taxon>
        <taxon>Burkholderiales</taxon>
        <taxon>Alcaligenaceae</taxon>
        <taxon>Candidimonas</taxon>
    </lineage>
</organism>
<dbReference type="OrthoDB" id="9780943at2"/>
<name>A0A225MKT9_9BURK</name>
<dbReference type="PIRSF" id="PIRSF017082">
    <property type="entry name" value="YflP"/>
    <property type="match status" value="1"/>
</dbReference>
<dbReference type="PANTHER" id="PTHR42928">
    <property type="entry name" value="TRICARBOXYLATE-BINDING PROTEIN"/>
    <property type="match status" value="1"/>
</dbReference>
<evidence type="ECO:0000313" key="4">
    <source>
        <dbReference type="Proteomes" id="UP000214603"/>
    </source>
</evidence>
<feature type="region of interest" description="Disordered" evidence="2">
    <location>
        <begin position="1"/>
        <end position="25"/>
    </location>
</feature>
<dbReference type="SUPFAM" id="SSF53850">
    <property type="entry name" value="Periplasmic binding protein-like II"/>
    <property type="match status" value="1"/>
</dbReference>
<sequence>MAKNVEMKPGGKPPAGRRLAARQDSIGSTGKRRFLASAAALLAWNWPDAMARAFSAAPVKIIVPVPPGGASDILARLLSKSLTEIWRKPVIVENLAGATGMLGGAKVARSQPDGQTLLMGSNSGMIAPMLYSKPTFDPFRDLVPIVNVAWMPLCLIGATSLPANDIAGLIELVKRSPGRYSYASPGIGSVAHLAMEEFKSIAGLNIVHVPYRGAAPALQAVLTKEVALAFDSVVQSSPHQRAGQLKVYGVAGEHRSQMLAGVPTFAEAGLHEFSPSLWVGLFGPSAMPPALVAQINQAVGTALNRPDMQSKLTELGAQFSLLSPAAYKSFVQAEVGRGQSEIKRLGLKAG</sequence>
<dbReference type="Gene3D" id="3.40.190.10">
    <property type="entry name" value="Periplasmic binding protein-like II"/>
    <property type="match status" value="1"/>
</dbReference>
<dbReference type="PANTHER" id="PTHR42928:SF5">
    <property type="entry name" value="BLR1237 PROTEIN"/>
    <property type="match status" value="1"/>
</dbReference>
<protein>
    <submittedName>
        <fullName evidence="3">LacI family transcriptional regulator</fullName>
    </submittedName>
</protein>
<evidence type="ECO:0000256" key="2">
    <source>
        <dbReference type="SAM" id="MobiDB-lite"/>
    </source>
</evidence>
<dbReference type="EMBL" id="NJIH01000006">
    <property type="protein sequence ID" value="OWT60141.1"/>
    <property type="molecule type" value="Genomic_DNA"/>
</dbReference>
<reference evidence="4" key="1">
    <citation type="submission" date="2017-06" db="EMBL/GenBank/DDBJ databases">
        <title>Herbaspirillum phytohormonus sp. nov., isolated from the root nodule of Robinia pseudoacacia in lead-zinc mine.</title>
        <authorList>
            <person name="Fan M."/>
            <person name="Lin Y."/>
        </authorList>
    </citation>
    <scope>NUCLEOTIDE SEQUENCE [LARGE SCALE GENOMIC DNA]</scope>
    <source>
        <strain evidence="4">SC-089</strain>
    </source>
</reference>
<evidence type="ECO:0000313" key="3">
    <source>
        <dbReference type="EMBL" id="OWT60141.1"/>
    </source>
</evidence>
<dbReference type="Proteomes" id="UP000214603">
    <property type="component" value="Unassembled WGS sequence"/>
</dbReference>
<dbReference type="Pfam" id="PF03401">
    <property type="entry name" value="TctC"/>
    <property type="match status" value="1"/>
</dbReference>
<keyword evidence="4" id="KW-1185">Reference proteome</keyword>
<accession>A0A225MKT9</accession>